<keyword evidence="6 7" id="KW-0472">Membrane</keyword>
<dbReference type="RefSeq" id="WP_131355232.1">
    <property type="nucleotide sequence ID" value="NZ_SJKB01000004.1"/>
</dbReference>
<name>A0A4V2MB59_9ACTN</name>
<evidence type="ECO:0000256" key="6">
    <source>
        <dbReference type="ARBA" id="ARBA00023136"/>
    </source>
</evidence>
<protein>
    <submittedName>
        <fullName evidence="9">Sugar ABC transporter permease</fullName>
    </submittedName>
</protein>
<feature type="transmembrane region" description="Helical" evidence="7">
    <location>
        <begin position="95"/>
        <end position="115"/>
    </location>
</feature>
<sequence length="310" mass="33726">MSASTSLERPTVLGPPSKAAARQRPRAGVIGYWLVLPAAAIYAVFTLWPILQTVYLSFTDWNGLSPSKSFVAFDNYRELAGDRRFFGALLNNLEWVAGSWLAQGLGLLLAALLSASWIRARTLFRTVLFVPATMSLVVVGIAWNQLYQPDTGILNATLRAAGLNGVGWLSDQHTAMPAVIATANWTYFGFAMVILLGGLQSIDRSLYEAASVDGAGPVKQFAHITLPGIRNQITLLLVLSFINTLKTFDLVYIMTNGGPGHSTEVVAYYIYSLAFVTHQVGYGAAAAVILSLIILVITIVFLRLRERSEQ</sequence>
<dbReference type="CDD" id="cd06261">
    <property type="entry name" value="TM_PBP2"/>
    <property type="match status" value="1"/>
</dbReference>
<feature type="transmembrane region" description="Helical" evidence="7">
    <location>
        <begin position="30"/>
        <end position="51"/>
    </location>
</feature>
<evidence type="ECO:0000256" key="4">
    <source>
        <dbReference type="ARBA" id="ARBA00022692"/>
    </source>
</evidence>
<dbReference type="Proteomes" id="UP000291144">
    <property type="component" value="Unassembled WGS sequence"/>
</dbReference>
<feature type="transmembrane region" description="Helical" evidence="7">
    <location>
        <begin position="233"/>
        <end position="254"/>
    </location>
</feature>
<organism evidence="9 10">
    <name type="scientific">Kribbella pittospori</name>
    <dbReference type="NCBI Taxonomy" id="722689"/>
    <lineage>
        <taxon>Bacteria</taxon>
        <taxon>Bacillati</taxon>
        <taxon>Actinomycetota</taxon>
        <taxon>Actinomycetes</taxon>
        <taxon>Propionibacteriales</taxon>
        <taxon>Kribbellaceae</taxon>
        <taxon>Kribbella</taxon>
    </lineage>
</organism>
<comment type="similarity">
    <text evidence="7">Belongs to the binding-protein-dependent transport system permease family.</text>
</comment>
<dbReference type="InterPro" id="IPR035906">
    <property type="entry name" value="MetI-like_sf"/>
</dbReference>
<evidence type="ECO:0000256" key="5">
    <source>
        <dbReference type="ARBA" id="ARBA00022989"/>
    </source>
</evidence>
<reference evidence="9 10" key="1">
    <citation type="submission" date="2019-02" db="EMBL/GenBank/DDBJ databases">
        <title>Kribbella capetownensis sp. nov. and Kribbella speibonae sp. nov., isolated from soil.</title>
        <authorList>
            <person name="Curtis S.M."/>
            <person name="Norton I."/>
            <person name="Everest G.J."/>
            <person name="Meyers P.R."/>
        </authorList>
    </citation>
    <scope>NUCLEOTIDE SEQUENCE [LARGE SCALE GENOMIC DNA]</scope>
    <source>
        <strain evidence="9 10">NRRL B-24813</strain>
    </source>
</reference>
<dbReference type="InterPro" id="IPR000515">
    <property type="entry name" value="MetI-like"/>
</dbReference>
<dbReference type="PANTHER" id="PTHR30193">
    <property type="entry name" value="ABC TRANSPORTER PERMEASE PROTEIN"/>
    <property type="match status" value="1"/>
</dbReference>
<dbReference type="EMBL" id="SJKB01000004">
    <property type="protein sequence ID" value="TCC61922.1"/>
    <property type="molecule type" value="Genomic_DNA"/>
</dbReference>
<comment type="subcellular location">
    <subcellularLocation>
        <location evidence="1 7">Cell membrane</location>
        <topology evidence="1 7">Multi-pass membrane protein</topology>
    </subcellularLocation>
</comment>
<dbReference type="GO" id="GO:0005886">
    <property type="term" value="C:plasma membrane"/>
    <property type="evidence" value="ECO:0007669"/>
    <property type="project" value="UniProtKB-SubCell"/>
</dbReference>
<dbReference type="PANTHER" id="PTHR30193:SF37">
    <property type="entry name" value="INNER MEMBRANE ABC TRANSPORTER PERMEASE PROTEIN YCJO"/>
    <property type="match status" value="1"/>
</dbReference>
<evidence type="ECO:0000256" key="1">
    <source>
        <dbReference type="ARBA" id="ARBA00004651"/>
    </source>
</evidence>
<keyword evidence="5 7" id="KW-1133">Transmembrane helix</keyword>
<dbReference type="Gene3D" id="1.10.3720.10">
    <property type="entry name" value="MetI-like"/>
    <property type="match status" value="1"/>
</dbReference>
<dbReference type="PROSITE" id="PS50928">
    <property type="entry name" value="ABC_TM1"/>
    <property type="match status" value="1"/>
</dbReference>
<keyword evidence="10" id="KW-1185">Reference proteome</keyword>
<evidence type="ECO:0000313" key="9">
    <source>
        <dbReference type="EMBL" id="TCC61922.1"/>
    </source>
</evidence>
<accession>A0A4V2MB59</accession>
<dbReference type="Pfam" id="PF00528">
    <property type="entry name" value="BPD_transp_1"/>
    <property type="match status" value="1"/>
</dbReference>
<keyword evidence="3" id="KW-1003">Cell membrane</keyword>
<evidence type="ECO:0000313" key="10">
    <source>
        <dbReference type="Proteomes" id="UP000291144"/>
    </source>
</evidence>
<evidence type="ECO:0000256" key="2">
    <source>
        <dbReference type="ARBA" id="ARBA00022448"/>
    </source>
</evidence>
<dbReference type="SUPFAM" id="SSF160964">
    <property type="entry name" value="MalF N-terminal region-like"/>
    <property type="match status" value="1"/>
</dbReference>
<dbReference type="OrthoDB" id="4319190at2"/>
<dbReference type="SUPFAM" id="SSF161098">
    <property type="entry name" value="MetI-like"/>
    <property type="match status" value="1"/>
</dbReference>
<dbReference type="AlphaFoldDB" id="A0A4V2MB59"/>
<dbReference type="InterPro" id="IPR051393">
    <property type="entry name" value="ABC_transporter_permease"/>
</dbReference>
<dbReference type="GO" id="GO:0055085">
    <property type="term" value="P:transmembrane transport"/>
    <property type="evidence" value="ECO:0007669"/>
    <property type="project" value="InterPro"/>
</dbReference>
<feature type="transmembrane region" description="Helical" evidence="7">
    <location>
        <begin position="280"/>
        <end position="302"/>
    </location>
</feature>
<feature type="transmembrane region" description="Helical" evidence="7">
    <location>
        <begin position="122"/>
        <end position="143"/>
    </location>
</feature>
<evidence type="ECO:0000259" key="8">
    <source>
        <dbReference type="PROSITE" id="PS50928"/>
    </source>
</evidence>
<keyword evidence="4 7" id="KW-0812">Transmembrane</keyword>
<comment type="caution">
    <text evidence="9">The sequence shown here is derived from an EMBL/GenBank/DDBJ whole genome shotgun (WGS) entry which is preliminary data.</text>
</comment>
<feature type="domain" description="ABC transmembrane type-1" evidence="8">
    <location>
        <begin position="88"/>
        <end position="301"/>
    </location>
</feature>
<feature type="transmembrane region" description="Helical" evidence="7">
    <location>
        <begin position="178"/>
        <end position="199"/>
    </location>
</feature>
<evidence type="ECO:0000256" key="7">
    <source>
        <dbReference type="RuleBase" id="RU363032"/>
    </source>
</evidence>
<gene>
    <name evidence="9" type="ORF">E0H73_14390</name>
</gene>
<proteinExistence type="inferred from homology"/>
<keyword evidence="2 7" id="KW-0813">Transport</keyword>
<evidence type="ECO:0000256" key="3">
    <source>
        <dbReference type="ARBA" id="ARBA00022475"/>
    </source>
</evidence>